<evidence type="ECO:0008006" key="3">
    <source>
        <dbReference type="Google" id="ProtNLM"/>
    </source>
</evidence>
<dbReference type="InterPro" id="IPR029016">
    <property type="entry name" value="GAF-like_dom_sf"/>
</dbReference>
<proteinExistence type="predicted"/>
<keyword evidence="2" id="KW-1185">Reference proteome</keyword>
<dbReference type="RefSeq" id="WP_344998903.1">
    <property type="nucleotide sequence ID" value="NZ_BAABFR010000074.1"/>
</dbReference>
<dbReference type="Gene3D" id="3.30.450.40">
    <property type="match status" value="1"/>
</dbReference>
<comment type="caution">
    <text evidence="1">The sequence shown here is derived from an EMBL/GenBank/DDBJ whole genome shotgun (WGS) entry which is preliminary data.</text>
</comment>
<dbReference type="SUPFAM" id="SSF55781">
    <property type="entry name" value="GAF domain-like"/>
    <property type="match status" value="1"/>
</dbReference>
<organism evidence="1 2">
    <name type="scientific">Tsukamurella soli</name>
    <dbReference type="NCBI Taxonomy" id="644556"/>
    <lineage>
        <taxon>Bacteria</taxon>
        <taxon>Bacillati</taxon>
        <taxon>Actinomycetota</taxon>
        <taxon>Actinomycetes</taxon>
        <taxon>Mycobacteriales</taxon>
        <taxon>Tsukamurellaceae</taxon>
        <taxon>Tsukamurella</taxon>
    </lineage>
</organism>
<evidence type="ECO:0000313" key="2">
    <source>
        <dbReference type="Proteomes" id="UP001500635"/>
    </source>
</evidence>
<dbReference type="Proteomes" id="UP001500635">
    <property type="component" value="Unassembled WGS sequence"/>
</dbReference>
<protein>
    <recommendedName>
        <fullName evidence="3">ANTAR domain-containing protein</fullName>
    </recommendedName>
</protein>
<evidence type="ECO:0000313" key="1">
    <source>
        <dbReference type="EMBL" id="GAA4399825.1"/>
    </source>
</evidence>
<gene>
    <name evidence="1" type="ORF">GCM10023147_37790</name>
</gene>
<accession>A0ABP8K302</accession>
<dbReference type="EMBL" id="BAABFR010000074">
    <property type="protein sequence ID" value="GAA4399825.1"/>
    <property type="molecule type" value="Genomic_DNA"/>
</dbReference>
<reference evidence="2" key="1">
    <citation type="journal article" date="2019" name="Int. J. Syst. Evol. Microbiol.">
        <title>The Global Catalogue of Microorganisms (GCM) 10K type strain sequencing project: providing services to taxonomists for standard genome sequencing and annotation.</title>
        <authorList>
            <consortium name="The Broad Institute Genomics Platform"/>
            <consortium name="The Broad Institute Genome Sequencing Center for Infectious Disease"/>
            <person name="Wu L."/>
            <person name="Ma J."/>
        </authorList>
    </citation>
    <scope>NUCLEOTIDE SEQUENCE [LARGE SCALE GENOMIC DNA]</scope>
    <source>
        <strain evidence="2">JCM 17688</strain>
    </source>
</reference>
<sequence length="303" mass="31996">MDARDVGRRIADAQARARAARRRADGAAAVAERHEAALRDAGAMTRQMHETMAEIHRRTQQRHDTAASIHLAYAAALHPGPPRLRPGGPRSPEVAVPLFMTAVAGVLRGRGATLTLDDRADGLDVVVASTPFAKAVQDVELLLEEGPSHDVASGGEVVVAAPSEFSDRWSRYGPCVSELGVRSLVAVPLPAPQGGLGSLLILDPVERPISRATSRARAVAEALIDMIVAGSGSAAASLPPVPLLDEADYHERAHQAAGMISAQAGCRIHDALALLRARAYADGLTIDEVADQVIARTRPFDWS</sequence>
<name>A0ABP8K302_9ACTN</name>